<keyword evidence="2" id="KW-1185">Reference proteome</keyword>
<gene>
    <name evidence="1" type="ORF">CI1B_56840</name>
</gene>
<reference evidence="1" key="1">
    <citation type="submission" date="2019-02" db="EMBL/GenBank/DDBJ databases">
        <authorList>
            <person name="Pothier F.J."/>
        </authorList>
    </citation>
    <scope>NUCLEOTIDE SEQUENCE</scope>
    <source>
        <strain evidence="1">CI-1B</strain>
    </source>
</reference>
<evidence type="ECO:0000313" key="1">
    <source>
        <dbReference type="EMBL" id="VIO74956.1"/>
    </source>
</evidence>
<name>A0A508TL16_9BRAD</name>
<evidence type="ECO:0000313" key="2">
    <source>
        <dbReference type="Proteomes" id="UP000328092"/>
    </source>
</evidence>
<dbReference type="EMBL" id="CAADFC020000022">
    <property type="protein sequence ID" value="VIO74956.1"/>
    <property type="molecule type" value="Genomic_DNA"/>
</dbReference>
<proteinExistence type="predicted"/>
<accession>A0A508TL16</accession>
<dbReference type="Proteomes" id="UP000328092">
    <property type="component" value="Unassembled WGS sequence"/>
</dbReference>
<sequence length="93" mass="10568">MRGVPMGEPETSYDHHRYRRLLAEATDETSRLRLIDLLIREKARDRLEAQRASDRRAMTAETVAKVLGTSAPSSKAFSIKVLSSGRRELIQRS</sequence>
<organism evidence="1 2">
    <name type="scientific">Bradyrhizobium ivorense</name>
    <dbReference type="NCBI Taxonomy" id="2511166"/>
    <lineage>
        <taxon>Bacteria</taxon>
        <taxon>Pseudomonadati</taxon>
        <taxon>Pseudomonadota</taxon>
        <taxon>Alphaproteobacteria</taxon>
        <taxon>Hyphomicrobiales</taxon>
        <taxon>Nitrobacteraceae</taxon>
        <taxon>Bradyrhizobium</taxon>
    </lineage>
</organism>
<dbReference type="AlphaFoldDB" id="A0A508TL16"/>
<comment type="caution">
    <text evidence="1">The sequence shown here is derived from an EMBL/GenBank/DDBJ whole genome shotgun (WGS) entry which is preliminary data.</text>
</comment>
<protein>
    <submittedName>
        <fullName evidence="1">Uncharacterized protein</fullName>
    </submittedName>
</protein>